<dbReference type="STRING" id="472759.Nhal_3330"/>
<keyword evidence="4" id="KW-0808">Transferase</keyword>
<feature type="transmembrane region" description="Helical" evidence="8">
    <location>
        <begin position="202"/>
        <end position="225"/>
    </location>
</feature>
<keyword evidence="5 8" id="KW-0812">Transmembrane</keyword>
<accession>D5C0P7</accession>
<feature type="transmembrane region" description="Helical" evidence="8">
    <location>
        <begin position="129"/>
        <end position="145"/>
    </location>
</feature>
<feature type="domain" description="Glycosyltransferase RgtA/B/C/D-like" evidence="9">
    <location>
        <begin position="64"/>
        <end position="195"/>
    </location>
</feature>
<dbReference type="PANTHER" id="PTHR33908:SF11">
    <property type="entry name" value="MEMBRANE PROTEIN"/>
    <property type="match status" value="1"/>
</dbReference>
<feature type="transmembrane region" description="Helical" evidence="8">
    <location>
        <begin position="325"/>
        <end position="344"/>
    </location>
</feature>
<evidence type="ECO:0000256" key="8">
    <source>
        <dbReference type="SAM" id="Phobius"/>
    </source>
</evidence>
<feature type="transmembrane region" description="Helical" evidence="8">
    <location>
        <begin position="81"/>
        <end position="98"/>
    </location>
</feature>
<feature type="transmembrane region" description="Helical" evidence="8">
    <location>
        <begin position="157"/>
        <end position="190"/>
    </location>
</feature>
<evidence type="ECO:0000256" key="5">
    <source>
        <dbReference type="ARBA" id="ARBA00022692"/>
    </source>
</evidence>
<evidence type="ECO:0000256" key="6">
    <source>
        <dbReference type="ARBA" id="ARBA00022989"/>
    </source>
</evidence>
<sequence length="477" mass="54862">MWNTLEDVRIKNFDWIVLLALTFFALVTRSYGLSEWPLVHDEYSTVHAANERYTSLINPAYYTLVVGSFNLFGVSEWSARLPAMLLGVLSVPIFYLTWRNVLGRNVALLGALFIIFSSWHLWYSQFSRFYTGAFLFGSLSYYFYYQAIRSDSLRYLVWAILANIAAISFHLTSVMVPASCALFSLLIMFSRKGIKAGYSRRIAATHIAICSLAGLISLSFLWQIAVSRMERAGGATWGDGAGEMILQITRHIQLPIAVSAFFGMFFLLRKDMFKGLFFMMGIGIPIIFVLVCANFLNSRSVYMFYSFPLLLILAAYLCEQARQALSNYGVASYAFAIMLIILLLPETISHYTGRKSLDVREAVEFVEKTYRPNDIVLAFPWEFTHYAEGKFYMVPRPGSPRVSKVAWKEELQLYTEKAERMWIILETFRAPYTKELESWLMHNALLVWRKYEQRIDYAVRGYEIYLVNSSKKISSIP</sequence>
<reference evidence="11" key="1">
    <citation type="submission" date="2010-04" db="EMBL/GenBank/DDBJ databases">
        <title>Complete genome sequence of Nitrosococcus halophilus Nc4, a salt-adapted, aerobic obligate ammonia-oxidizing sulfur purple bacterium.</title>
        <authorList>
            <consortium name="US DOE Joint Genome Institute"/>
            <person name="Campbell M.A."/>
            <person name="Malfatti S.A."/>
            <person name="Chain P.S.G."/>
            <person name="Heidelberg J.F."/>
            <person name="Ward B.B."/>
            <person name="Klotz M.G."/>
        </authorList>
    </citation>
    <scope>NUCLEOTIDE SEQUENCE [LARGE SCALE GENOMIC DNA]</scope>
    <source>
        <strain evidence="11">Nc4</strain>
    </source>
</reference>
<dbReference type="KEGG" id="nhl:Nhal_3330"/>
<keyword evidence="7 8" id="KW-0472">Membrane</keyword>
<evidence type="ECO:0000256" key="1">
    <source>
        <dbReference type="ARBA" id="ARBA00004651"/>
    </source>
</evidence>
<proteinExistence type="predicted"/>
<dbReference type="AlphaFoldDB" id="D5C0P7"/>
<keyword evidence="3" id="KW-0328">Glycosyltransferase</keyword>
<dbReference type="Proteomes" id="UP000001844">
    <property type="component" value="Chromosome"/>
</dbReference>
<dbReference type="Pfam" id="PF13231">
    <property type="entry name" value="PMT_2"/>
    <property type="match status" value="1"/>
</dbReference>
<keyword evidence="6 8" id="KW-1133">Transmembrane helix</keyword>
<feature type="transmembrane region" description="Helical" evidence="8">
    <location>
        <begin position="245"/>
        <end position="268"/>
    </location>
</feature>
<evidence type="ECO:0000256" key="3">
    <source>
        <dbReference type="ARBA" id="ARBA00022676"/>
    </source>
</evidence>
<evidence type="ECO:0000313" key="11">
    <source>
        <dbReference type="Proteomes" id="UP000001844"/>
    </source>
</evidence>
<comment type="subcellular location">
    <subcellularLocation>
        <location evidence="1">Cell membrane</location>
        <topology evidence="1">Multi-pass membrane protein</topology>
    </subcellularLocation>
</comment>
<dbReference type="OrthoDB" id="9775035at2"/>
<dbReference type="PANTHER" id="PTHR33908">
    <property type="entry name" value="MANNOSYLTRANSFERASE YKCB-RELATED"/>
    <property type="match status" value="1"/>
</dbReference>
<name>D5C0P7_NITHN</name>
<organism evidence="10 11">
    <name type="scientific">Nitrosococcus halophilus (strain Nc4)</name>
    <dbReference type="NCBI Taxonomy" id="472759"/>
    <lineage>
        <taxon>Bacteria</taxon>
        <taxon>Pseudomonadati</taxon>
        <taxon>Pseudomonadota</taxon>
        <taxon>Gammaproteobacteria</taxon>
        <taxon>Chromatiales</taxon>
        <taxon>Chromatiaceae</taxon>
        <taxon>Nitrosococcus</taxon>
    </lineage>
</organism>
<feature type="transmembrane region" description="Helical" evidence="8">
    <location>
        <begin position="302"/>
        <end position="318"/>
    </location>
</feature>
<dbReference type="RefSeq" id="WP_013034219.1">
    <property type="nucleotide sequence ID" value="NC_013960.1"/>
</dbReference>
<dbReference type="GO" id="GO:0009103">
    <property type="term" value="P:lipopolysaccharide biosynthetic process"/>
    <property type="evidence" value="ECO:0007669"/>
    <property type="project" value="UniProtKB-ARBA"/>
</dbReference>
<evidence type="ECO:0000256" key="4">
    <source>
        <dbReference type="ARBA" id="ARBA00022679"/>
    </source>
</evidence>
<dbReference type="HOGENOM" id="CLU_586168_0_0_6"/>
<keyword evidence="11" id="KW-1185">Reference proteome</keyword>
<evidence type="ECO:0000313" key="10">
    <source>
        <dbReference type="EMBL" id="ADE16370.1"/>
    </source>
</evidence>
<dbReference type="EMBL" id="CP001798">
    <property type="protein sequence ID" value="ADE16370.1"/>
    <property type="molecule type" value="Genomic_DNA"/>
</dbReference>
<dbReference type="eggNOG" id="COG5305">
    <property type="taxonomic scope" value="Bacteria"/>
</dbReference>
<dbReference type="InterPro" id="IPR038731">
    <property type="entry name" value="RgtA/B/C-like"/>
</dbReference>
<gene>
    <name evidence="10" type="ordered locus">Nhal_3330</name>
</gene>
<evidence type="ECO:0000256" key="2">
    <source>
        <dbReference type="ARBA" id="ARBA00022475"/>
    </source>
</evidence>
<protein>
    <recommendedName>
        <fullName evidence="9">Glycosyltransferase RgtA/B/C/D-like domain-containing protein</fullName>
    </recommendedName>
</protein>
<dbReference type="InterPro" id="IPR050297">
    <property type="entry name" value="LipidA_mod_glycosyltrf_83"/>
</dbReference>
<evidence type="ECO:0000259" key="9">
    <source>
        <dbReference type="Pfam" id="PF13231"/>
    </source>
</evidence>
<feature type="transmembrane region" description="Helical" evidence="8">
    <location>
        <begin position="275"/>
        <end position="296"/>
    </location>
</feature>
<feature type="transmembrane region" description="Helical" evidence="8">
    <location>
        <begin position="104"/>
        <end position="122"/>
    </location>
</feature>
<evidence type="ECO:0000256" key="7">
    <source>
        <dbReference type="ARBA" id="ARBA00023136"/>
    </source>
</evidence>
<dbReference type="GO" id="GO:0016763">
    <property type="term" value="F:pentosyltransferase activity"/>
    <property type="evidence" value="ECO:0007669"/>
    <property type="project" value="TreeGrafter"/>
</dbReference>
<dbReference type="GO" id="GO:0005886">
    <property type="term" value="C:plasma membrane"/>
    <property type="evidence" value="ECO:0007669"/>
    <property type="project" value="UniProtKB-SubCell"/>
</dbReference>
<keyword evidence="2" id="KW-1003">Cell membrane</keyword>